<feature type="region of interest" description="Disordered" evidence="16">
    <location>
        <begin position="276"/>
        <end position="299"/>
    </location>
</feature>
<keyword evidence="11 14" id="KW-0472">Membrane</keyword>
<keyword evidence="3 14" id="KW-0813">Transport</keyword>
<feature type="domain" description="TonB-dependent receptor plug" evidence="18">
    <location>
        <begin position="84"/>
        <end position="182"/>
    </location>
</feature>
<dbReference type="GO" id="GO:0015891">
    <property type="term" value="P:siderophore transport"/>
    <property type="evidence" value="ECO:0007669"/>
    <property type="project" value="InterPro"/>
</dbReference>
<keyword evidence="5" id="KW-0410">Iron transport</keyword>
<keyword evidence="10 15" id="KW-0798">TonB box</keyword>
<evidence type="ECO:0000256" key="7">
    <source>
        <dbReference type="ARBA" id="ARBA00022729"/>
    </source>
</evidence>
<sequence length="746" mass="82195">MRSIDNPRRTCVRPLLSRESVAPAFRRRLVPGALVTGALVAAPVYAQQAAAPRIHAGTLPAVIAQDEAGYQVGEIQSRKFGATLQQTPKSITVIPERLMHDRGAASLADVLRTTPGITLGSGEGGTPTGDRPFVRGYEASTDIFIDGARDYARGSHETFNLESVEVVKGPSSVLSGRGGTGGSINLVTKSPKLEKFFSVTAGYGTSGQWRSTIDGNYQFSDSGAIRLNAMKMGGEVPGRDGVDIDRWGIAPSIAFGLNTPTRLTLSYSHIENNDLPDQGVPFKNEANPGRRTPPKVDRDNFYGRRGVDFRENVFDMATAIAERDINQDFTIRNLTRYSRTLNHYLMSRPTFDNCAPGAGGLCATEGPGVKFTRKDRARWRSTESLINQTDLYGSFYTGSVKHNMTVGLELGKEDVYSKSISGTPITSRKGELDSLYDPNSGRDYAYRLVYGAKEKDGDIKTRSVYLFDTLELNPQWSVNLGLRYDQFRVQNSRASRKDSFWNYQAGVVYKPVPYGSVYLTYSTSSNPSGENLGQNGGADGAAGAAQVRDLKPERSRSWELGTKWDLFDQRLSLTGALFQTDKTDARSTDPLTGDVTLSGSNRVRGLELGVAGSLTPKWDIWASWSWLDPKIKQYRSGKEVFDGNQMKFIARQSASVWTTYKVLPQVTVGAGATYMGKRFVDDANDYYLPSYWRYDAMVRYDLNSKLSFQLNANNLSNNEVYDASHVGLFANVGPGRSYMLTASYKF</sequence>
<evidence type="ECO:0000256" key="16">
    <source>
        <dbReference type="SAM" id="MobiDB-lite"/>
    </source>
</evidence>
<evidence type="ECO:0000256" key="3">
    <source>
        <dbReference type="ARBA" id="ARBA00022448"/>
    </source>
</evidence>
<dbReference type="GO" id="GO:0038023">
    <property type="term" value="F:signaling receptor activity"/>
    <property type="evidence" value="ECO:0007669"/>
    <property type="project" value="InterPro"/>
</dbReference>
<dbReference type="InterPro" id="IPR000531">
    <property type="entry name" value="Beta-barrel_TonB"/>
</dbReference>
<dbReference type="PANTHER" id="PTHR32552:SF89">
    <property type="entry name" value="CATECHOLATE SIDEROPHORE RECEPTOR FIU"/>
    <property type="match status" value="1"/>
</dbReference>
<dbReference type="PANTHER" id="PTHR32552">
    <property type="entry name" value="FERRICHROME IRON RECEPTOR-RELATED"/>
    <property type="match status" value="1"/>
</dbReference>
<dbReference type="Gene3D" id="2.170.130.10">
    <property type="entry name" value="TonB-dependent receptor, plug domain"/>
    <property type="match status" value="1"/>
</dbReference>
<evidence type="ECO:0000256" key="1">
    <source>
        <dbReference type="ARBA" id="ARBA00004571"/>
    </source>
</evidence>
<keyword evidence="13 14" id="KW-0998">Cell outer membrane</keyword>
<accession>A0A356LGY2</accession>
<evidence type="ECO:0000256" key="13">
    <source>
        <dbReference type="ARBA" id="ARBA00023237"/>
    </source>
</evidence>
<keyword evidence="9" id="KW-0406">Ion transport</keyword>
<keyword evidence="4 14" id="KW-1134">Transmembrane beta strand</keyword>
<dbReference type="Pfam" id="PF00593">
    <property type="entry name" value="TonB_dep_Rec_b-barrel"/>
    <property type="match status" value="1"/>
</dbReference>
<evidence type="ECO:0000256" key="12">
    <source>
        <dbReference type="ARBA" id="ARBA00023170"/>
    </source>
</evidence>
<dbReference type="SUPFAM" id="SSF56935">
    <property type="entry name" value="Porins"/>
    <property type="match status" value="1"/>
</dbReference>
<dbReference type="PROSITE" id="PS52016">
    <property type="entry name" value="TONB_DEPENDENT_REC_3"/>
    <property type="match status" value="1"/>
</dbReference>
<dbReference type="GO" id="GO:0009279">
    <property type="term" value="C:cell outer membrane"/>
    <property type="evidence" value="ECO:0007669"/>
    <property type="project" value="UniProtKB-SubCell"/>
</dbReference>
<dbReference type="Pfam" id="PF07715">
    <property type="entry name" value="Plug"/>
    <property type="match status" value="1"/>
</dbReference>
<keyword evidence="12 19" id="KW-0675">Receptor</keyword>
<evidence type="ECO:0000256" key="15">
    <source>
        <dbReference type="RuleBase" id="RU003357"/>
    </source>
</evidence>
<comment type="caution">
    <text evidence="19">The sequence shown here is derived from an EMBL/GenBank/DDBJ whole genome shotgun (WGS) entry which is preliminary data.</text>
</comment>
<dbReference type="CDD" id="cd01347">
    <property type="entry name" value="ligand_gated_channel"/>
    <property type="match status" value="1"/>
</dbReference>
<dbReference type="FunFam" id="2.170.130.10:FF:000001">
    <property type="entry name" value="Catecholate siderophore TonB-dependent receptor"/>
    <property type="match status" value="1"/>
</dbReference>
<organism evidence="19 20">
    <name type="scientific">Advenella kashmirensis</name>
    <dbReference type="NCBI Taxonomy" id="310575"/>
    <lineage>
        <taxon>Bacteria</taxon>
        <taxon>Pseudomonadati</taxon>
        <taxon>Pseudomonadota</taxon>
        <taxon>Betaproteobacteria</taxon>
        <taxon>Burkholderiales</taxon>
        <taxon>Alcaligenaceae</taxon>
    </lineage>
</organism>
<evidence type="ECO:0000256" key="11">
    <source>
        <dbReference type="ARBA" id="ARBA00023136"/>
    </source>
</evidence>
<evidence type="ECO:0000313" key="20">
    <source>
        <dbReference type="Proteomes" id="UP000264036"/>
    </source>
</evidence>
<evidence type="ECO:0000256" key="6">
    <source>
        <dbReference type="ARBA" id="ARBA00022692"/>
    </source>
</evidence>
<dbReference type="Gene3D" id="2.40.170.20">
    <property type="entry name" value="TonB-dependent receptor, beta-barrel domain"/>
    <property type="match status" value="1"/>
</dbReference>
<dbReference type="NCBIfam" id="TIGR01783">
    <property type="entry name" value="TonB-siderophor"/>
    <property type="match status" value="1"/>
</dbReference>
<dbReference type="GO" id="GO:0015344">
    <property type="term" value="F:siderophore uptake transmembrane transporter activity"/>
    <property type="evidence" value="ECO:0007669"/>
    <property type="project" value="TreeGrafter"/>
</dbReference>
<comment type="similarity">
    <text evidence="2 14 15">Belongs to the TonB-dependent receptor family.</text>
</comment>
<dbReference type="InterPro" id="IPR039426">
    <property type="entry name" value="TonB-dep_rcpt-like"/>
</dbReference>
<evidence type="ECO:0000256" key="8">
    <source>
        <dbReference type="ARBA" id="ARBA00023004"/>
    </source>
</evidence>
<dbReference type="InterPro" id="IPR036942">
    <property type="entry name" value="Beta-barrel_TonB_sf"/>
</dbReference>
<dbReference type="InterPro" id="IPR037066">
    <property type="entry name" value="Plug_dom_sf"/>
</dbReference>
<evidence type="ECO:0000256" key="14">
    <source>
        <dbReference type="PROSITE-ProRule" id="PRU01360"/>
    </source>
</evidence>
<keyword evidence="7" id="KW-0732">Signal</keyword>
<dbReference type="InterPro" id="IPR010105">
    <property type="entry name" value="TonB_sidphr_rcpt"/>
</dbReference>
<evidence type="ECO:0000259" key="18">
    <source>
        <dbReference type="Pfam" id="PF07715"/>
    </source>
</evidence>
<keyword evidence="8" id="KW-0408">Iron</keyword>
<dbReference type="EMBL" id="DOEK01000027">
    <property type="protein sequence ID" value="HBP29841.1"/>
    <property type="molecule type" value="Genomic_DNA"/>
</dbReference>
<evidence type="ECO:0000256" key="4">
    <source>
        <dbReference type="ARBA" id="ARBA00022452"/>
    </source>
</evidence>
<evidence type="ECO:0000256" key="2">
    <source>
        <dbReference type="ARBA" id="ARBA00009810"/>
    </source>
</evidence>
<name>A0A356LGY2_9BURK</name>
<evidence type="ECO:0000259" key="17">
    <source>
        <dbReference type="Pfam" id="PF00593"/>
    </source>
</evidence>
<dbReference type="InterPro" id="IPR012910">
    <property type="entry name" value="Plug_dom"/>
</dbReference>
<reference evidence="19 20" key="1">
    <citation type="journal article" date="2018" name="Nat. Biotechnol.">
        <title>A standardized bacterial taxonomy based on genome phylogeny substantially revises the tree of life.</title>
        <authorList>
            <person name="Parks D.H."/>
            <person name="Chuvochina M."/>
            <person name="Waite D.W."/>
            <person name="Rinke C."/>
            <person name="Skarshewski A."/>
            <person name="Chaumeil P.A."/>
            <person name="Hugenholtz P."/>
        </authorList>
    </citation>
    <scope>NUCLEOTIDE SEQUENCE [LARGE SCALE GENOMIC DNA]</scope>
    <source>
        <strain evidence="19">UBA10707</strain>
    </source>
</reference>
<protein>
    <submittedName>
        <fullName evidence="19">TonB-dependent siderophore receptor</fullName>
    </submittedName>
</protein>
<gene>
    <name evidence="19" type="ORF">DD666_10540</name>
</gene>
<evidence type="ECO:0000256" key="5">
    <source>
        <dbReference type="ARBA" id="ARBA00022496"/>
    </source>
</evidence>
<dbReference type="Proteomes" id="UP000264036">
    <property type="component" value="Unassembled WGS sequence"/>
</dbReference>
<proteinExistence type="inferred from homology"/>
<feature type="domain" description="TonB-dependent receptor-like beta-barrel" evidence="17">
    <location>
        <begin position="257"/>
        <end position="715"/>
    </location>
</feature>
<evidence type="ECO:0000256" key="9">
    <source>
        <dbReference type="ARBA" id="ARBA00023065"/>
    </source>
</evidence>
<evidence type="ECO:0000256" key="10">
    <source>
        <dbReference type="ARBA" id="ARBA00023077"/>
    </source>
</evidence>
<comment type="subcellular location">
    <subcellularLocation>
        <location evidence="1 14">Cell outer membrane</location>
        <topology evidence="1 14">Multi-pass membrane protein</topology>
    </subcellularLocation>
</comment>
<keyword evidence="6 14" id="KW-0812">Transmembrane</keyword>
<dbReference type="AlphaFoldDB" id="A0A356LGY2"/>
<evidence type="ECO:0000313" key="19">
    <source>
        <dbReference type="EMBL" id="HBP29841.1"/>
    </source>
</evidence>